<dbReference type="EMBL" id="RYZI01000023">
    <property type="protein sequence ID" value="RWA13593.1"/>
    <property type="molecule type" value="Genomic_DNA"/>
</dbReference>
<keyword evidence="1" id="KW-0175">Coiled coil</keyword>
<evidence type="ECO:0000256" key="2">
    <source>
        <dbReference type="SAM" id="MobiDB-lite"/>
    </source>
</evidence>
<feature type="compositionally biased region" description="Pro residues" evidence="2">
    <location>
        <begin position="259"/>
        <end position="270"/>
    </location>
</feature>
<feature type="coiled-coil region" evidence="1">
    <location>
        <begin position="665"/>
        <end position="696"/>
    </location>
</feature>
<sequence>MPPKTKKGSGSGPQERGSDPNPDLPGLFPSHDGSYGINTLVSNNGNSKKGRKTTAGVQNEQLDDKKWARAMLNRHGMNDNLKKAIAESHEEVEKEEGYQEEHQGQNPPDSSKPPDDSGFIPQLTPHIPNYTPSSLPFPEDNDRPPRPPYKPAELASADPYAEFGINQPISPPSEYIPFYGMPQGEGSKEPISPTRPNTSRSFNYENRLFANATLQPPLGQTTSLFGRSPTAAPGPWSGQNQRPAPFGTTGITNAGVQPPAQPGQRPPTPPSNSSTSSPASSKHPSSQGLPSPGQSMGGQLSPPGKPTPSSQPTSGAQPKPQEPTPGQPSMGQPPMGQPPMVQPPMGQPPTGQPPMVQPSMIQPPMVQPSMGQPSIGQPISGGRPSQSRQLPTPNTSNERNAAPIPAPTKVSGSATTSTRKPTPARLSKNNSSKNPRVVRDQKQSSPSKPRRKASPRDTATRSARKGICLTSSLLIPPLVLLFSMVLSLWLTLYSTGPEGFNGGGPGAPAASRTATNLGSGGIWGAITGLMPPIPEIPRGSSGIDDIDTNELVEDLKEWMPESIWVQGDKTKKIKISEDFWHAVKERILQDDSILSLKNSDISEDHWRAIKSRIQVNGFGAGASISNIEPLVEKKVSQSWDAWLERNDQALKKALTGVALTKDEFMQLFQEEIASYQREIRQEHAALQERIRQITEQIAKLPDKADSTGSLTKDEITSILEPLVSKAVKNAKLDAVAQGLINSHISDVLANQVNFFGIGAGASIDPESSSPAWKIPKNPLNSKKWLDKDGYKAQPPMAALSPWTQEGECYCAGPNRKGYGIGTNNLTVTTSRNIIPQHLIVEHILSGATLDPDATPREIEVWIYIEELSLRKEVQAFSDAQFPNTPKELVLNDGFVKIGHFTYERRNSGDGVQVFKIRDEIATMKAFTNRIVVRAINNYGADHTCFYRLKLYGDIIERPDDPTARSETSWFSF</sequence>
<feature type="compositionally biased region" description="Polar residues" evidence="2">
    <location>
        <begin position="36"/>
        <end position="47"/>
    </location>
</feature>
<feature type="domain" description="SUN" evidence="3">
    <location>
        <begin position="760"/>
        <end position="955"/>
    </location>
</feature>
<feature type="compositionally biased region" description="Polar residues" evidence="2">
    <location>
        <begin position="307"/>
        <end position="316"/>
    </location>
</feature>
<evidence type="ECO:0000313" key="4">
    <source>
        <dbReference type="EMBL" id="RWA13593.1"/>
    </source>
</evidence>
<dbReference type="InterPro" id="IPR012919">
    <property type="entry name" value="SUN_dom"/>
</dbReference>
<organism evidence="4 5">
    <name type="scientific">Xylaria grammica</name>
    <dbReference type="NCBI Taxonomy" id="363999"/>
    <lineage>
        <taxon>Eukaryota</taxon>
        <taxon>Fungi</taxon>
        <taxon>Dikarya</taxon>
        <taxon>Ascomycota</taxon>
        <taxon>Pezizomycotina</taxon>
        <taxon>Sordariomycetes</taxon>
        <taxon>Xylariomycetidae</taxon>
        <taxon>Xylariales</taxon>
        <taxon>Xylariaceae</taxon>
        <taxon>Xylaria</taxon>
    </lineage>
</organism>
<accession>A0A439DGR8</accession>
<evidence type="ECO:0000259" key="3">
    <source>
        <dbReference type="PROSITE" id="PS51469"/>
    </source>
</evidence>
<gene>
    <name evidence="4" type="ORF">EKO27_g1485</name>
</gene>
<evidence type="ECO:0000313" key="5">
    <source>
        <dbReference type="Proteomes" id="UP000286045"/>
    </source>
</evidence>
<feature type="region of interest" description="Disordered" evidence="2">
    <location>
        <begin position="1"/>
        <end position="158"/>
    </location>
</feature>
<dbReference type="Gene3D" id="2.60.120.260">
    <property type="entry name" value="Galactose-binding domain-like"/>
    <property type="match status" value="1"/>
</dbReference>
<dbReference type="Proteomes" id="UP000286045">
    <property type="component" value="Unassembled WGS sequence"/>
</dbReference>
<feature type="compositionally biased region" description="Polar residues" evidence="2">
    <location>
        <begin position="213"/>
        <end position="225"/>
    </location>
</feature>
<dbReference type="PROSITE" id="PS51469">
    <property type="entry name" value="SUN"/>
    <property type="match status" value="1"/>
</dbReference>
<dbReference type="AlphaFoldDB" id="A0A439DGR8"/>
<dbReference type="Pfam" id="PF07738">
    <property type="entry name" value="Sad1_UNC"/>
    <property type="match status" value="1"/>
</dbReference>
<evidence type="ECO:0000256" key="1">
    <source>
        <dbReference type="SAM" id="Coils"/>
    </source>
</evidence>
<feature type="compositionally biased region" description="Polar residues" evidence="2">
    <location>
        <begin position="369"/>
        <end position="399"/>
    </location>
</feature>
<feature type="region of interest" description="Disordered" evidence="2">
    <location>
        <begin position="174"/>
        <end position="201"/>
    </location>
</feature>
<keyword evidence="5" id="KW-1185">Reference proteome</keyword>
<feature type="compositionally biased region" description="Basic and acidic residues" evidence="2">
    <location>
        <begin position="76"/>
        <end position="103"/>
    </location>
</feature>
<feature type="compositionally biased region" description="Pro residues" evidence="2">
    <location>
        <begin position="335"/>
        <end position="356"/>
    </location>
</feature>
<name>A0A439DGR8_9PEZI</name>
<feature type="compositionally biased region" description="Low complexity" evidence="2">
    <location>
        <begin position="271"/>
        <end position="299"/>
    </location>
</feature>
<reference evidence="4 5" key="1">
    <citation type="submission" date="2018-12" db="EMBL/GenBank/DDBJ databases">
        <title>Draft genome sequence of Xylaria grammica IHI A82.</title>
        <authorList>
            <person name="Buettner E."/>
            <person name="Kellner H."/>
        </authorList>
    </citation>
    <scope>NUCLEOTIDE SEQUENCE [LARGE SCALE GENOMIC DNA]</scope>
    <source>
        <strain evidence="4 5">IHI A82</strain>
    </source>
</reference>
<feature type="region of interest" description="Disordered" evidence="2">
    <location>
        <begin position="213"/>
        <end position="462"/>
    </location>
</feature>
<feature type="compositionally biased region" description="Polar residues" evidence="2">
    <location>
        <begin position="410"/>
        <end position="420"/>
    </location>
</feature>
<comment type="caution">
    <text evidence="4">The sequence shown here is derived from an EMBL/GenBank/DDBJ whole genome shotgun (WGS) entry which is preliminary data.</text>
</comment>
<dbReference type="STRING" id="363999.A0A439DGR8"/>
<proteinExistence type="predicted"/>
<protein>
    <recommendedName>
        <fullName evidence="3">SUN domain-containing protein</fullName>
    </recommendedName>
</protein>